<evidence type="ECO:0000313" key="1">
    <source>
        <dbReference type="EMBL" id="JAP12125.1"/>
    </source>
</evidence>
<organism evidence="1">
    <name type="scientific">Solanum chacoense</name>
    <name type="common">Chaco potato</name>
    <dbReference type="NCBI Taxonomy" id="4108"/>
    <lineage>
        <taxon>Eukaryota</taxon>
        <taxon>Viridiplantae</taxon>
        <taxon>Streptophyta</taxon>
        <taxon>Embryophyta</taxon>
        <taxon>Tracheophyta</taxon>
        <taxon>Spermatophyta</taxon>
        <taxon>Magnoliopsida</taxon>
        <taxon>eudicotyledons</taxon>
        <taxon>Gunneridae</taxon>
        <taxon>Pentapetalae</taxon>
        <taxon>asterids</taxon>
        <taxon>lamiids</taxon>
        <taxon>Solanales</taxon>
        <taxon>Solanaceae</taxon>
        <taxon>Solanoideae</taxon>
        <taxon>Solaneae</taxon>
        <taxon>Solanum</taxon>
    </lineage>
</organism>
<accession>A0A0V0GW44</accession>
<dbReference type="EMBL" id="GEDG01030093">
    <property type="protein sequence ID" value="JAP12125.1"/>
    <property type="molecule type" value="Transcribed_RNA"/>
</dbReference>
<name>A0A0V0GW44_SOLCH</name>
<proteinExistence type="predicted"/>
<protein>
    <submittedName>
        <fullName evidence="1">Putative ovule protein</fullName>
    </submittedName>
</protein>
<sequence>MADQVDGTKHHCYHLFSIHVRHHDRIHDFDTTLTPNPAKNQQQPTVTTTKATIDVFGRFRQAANSKLLTPVPRSRFPLKSFE</sequence>
<reference evidence="1" key="1">
    <citation type="submission" date="2015-12" db="EMBL/GenBank/DDBJ databases">
        <title>Gene expression during late stages of embryo sac development: a critical building block for successful pollen-pistil interactions.</title>
        <authorList>
            <person name="Liu Y."/>
            <person name="Joly V."/>
            <person name="Sabar M."/>
            <person name="Matton D.P."/>
        </authorList>
    </citation>
    <scope>NUCLEOTIDE SEQUENCE</scope>
</reference>
<dbReference type="AlphaFoldDB" id="A0A0V0GW44"/>